<sequence length="394" mass="45013">MKKDVLFVMNKLVCGGAEKALISLLETIDYSKFNVDLFLFSHEGLFMTKVPKEVRILPPPENYKYFDMPLSSSLKSLIGNRDARTAFHRVFLGYFAKTERNGAIIEQKFWKYLSASIGTIEKEYDIAIGFQEKNPIYFCVDNVKAKRKIGWIHTDYNQLGINLRHEKAYFAKLDYVVTVSEDLVSILQSNFPNLKERFTAISNIVSPAIIRKLAQEPIIHEESDSIDLISVGRLAKEKGLEITLDAVDLLVKKGYNIRWFLIGEGNRRKGLEQEVKARKLLGRVMFLGQKANPYPYIQKADIYLQTSRYEGKSISIDEAKILAKPILLTNFATAASHIVHNKTGIISKMDAQSVANDLERLINDSELRKRLEENLRKEMVGTEGEIHKLYELLS</sequence>
<evidence type="ECO:0000313" key="3">
    <source>
        <dbReference type="Proteomes" id="UP000032512"/>
    </source>
</evidence>
<dbReference type="Pfam" id="PF00534">
    <property type="entry name" value="Glycos_transf_1"/>
    <property type="match status" value="1"/>
</dbReference>
<dbReference type="CDD" id="cd03811">
    <property type="entry name" value="GT4_GT28_WabH-like"/>
    <property type="match status" value="1"/>
</dbReference>
<dbReference type="InterPro" id="IPR001296">
    <property type="entry name" value="Glyco_trans_1"/>
</dbReference>
<accession>A0A0D6Z9G7</accession>
<evidence type="ECO:0000313" key="2">
    <source>
        <dbReference type="EMBL" id="KIY21661.1"/>
    </source>
</evidence>
<dbReference type="GO" id="GO:0016757">
    <property type="term" value="F:glycosyltransferase activity"/>
    <property type="evidence" value="ECO:0007669"/>
    <property type="project" value="InterPro"/>
</dbReference>
<protein>
    <submittedName>
        <fullName evidence="2">Glycosyl transferase family 1</fullName>
    </submittedName>
</protein>
<reference evidence="2 3" key="1">
    <citation type="submission" date="2015-01" db="EMBL/GenBank/DDBJ databases">
        <title>Draft genome sequences of the supercritical CO2 tolerant bacteria Bacillus subterraneus MITOT1 and Bacillus cereus MIT0214.</title>
        <authorList>
            <person name="Peet K.C."/>
            <person name="Thompson J.R."/>
        </authorList>
    </citation>
    <scope>NUCLEOTIDE SEQUENCE [LARGE SCALE GENOMIC DNA]</scope>
    <source>
        <strain evidence="2 3">MITOT1</strain>
    </source>
</reference>
<dbReference type="OrthoDB" id="9813638at2"/>
<name>A0A0D6Z9G7_9BACI</name>
<gene>
    <name evidence="2" type="ORF">UB32_12510</name>
</gene>
<organism evidence="2 3">
    <name type="scientific">Mesobacillus subterraneus</name>
    <dbReference type="NCBI Taxonomy" id="285983"/>
    <lineage>
        <taxon>Bacteria</taxon>
        <taxon>Bacillati</taxon>
        <taxon>Bacillota</taxon>
        <taxon>Bacilli</taxon>
        <taxon>Bacillales</taxon>
        <taxon>Bacillaceae</taxon>
        <taxon>Mesobacillus</taxon>
    </lineage>
</organism>
<dbReference type="RefSeq" id="WP_044394263.1">
    <property type="nucleotide sequence ID" value="NZ_JXIQ01000098.1"/>
</dbReference>
<dbReference type="EMBL" id="JXIQ01000098">
    <property type="protein sequence ID" value="KIY21661.1"/>
    <property type="molecule type" value="Genomic_DNA"/>
</dbReference>
<proteinExistence type="predicted"/>
<keyword evidence="2" id="KW-0808">Transferase</keyword>
<comment type="caution">
    <text evidence="2">The sequence shown here is derived from an EMBL/GenBank/DDBJ whole genome shotgun (WGS) entry which is preliminary data.</text>
</comment>
<keyword evidence="3" id="KW-1185">Reference proteome</keyword>
<feature type="domain" description="Glycosyl transferase family 1" evidence="1">
    <location>
        <begin position="221"/>
        <end position="377"/>
    </location>
</feature>
<dbReference type="SUPFAM" id="SSF53756">
    <property type="entry name" value="UDP-Glycosyltransferase/glycogen phosphorylase"/>
    <property type="match status" value="1"/>
</dbReference>
<dbReference type="PANTHER" id="PTHR12526:SF630">
    <property type="entry name" value="GLYCOSYLTRANSFERASE"/>
    <property type="match status" value="1"/>
</dbReference>
<dbReference type="PATRIC" id="fig|285983.3.peg.1274"/>
<dbReference type="AlphaFoldDB" id="A0A0D6Z9G7"/>
<dbReference type="PANTHER" id="PTHR12526">
    <property type="entry name" value="GLYCOSYLTRANSFERASE"/>
    <property type="match status" value="1"/>
</dbReference>
<dbReference type="Proteomes" id="UP000032512">
    <property type="component" value="Unassembled WGS sequence"/>
</dbReference>
<dbReference type="Gene3D" id="3.40.50.2000">
    <property type="entry name" value="Glycogen Phosphorylase B"/>
    <property type="match status" value="2"/>
</dbReference>
<evidence type="ECO:0000259" key="1">
    <source>
        <dbReference type="Pfam" id="PF00534"/>
    </source>
</evidence>